<evidence type="ECO:0000313" key="2">
    <source>
        <dbReference type="EnsemblPlants" id="KRH00159"/>
    </source>
</evidence>
<protein>
    <submittedName>
        <fullName evidence="1 2">Uncharacterized protein</fullName>
    </submittedName>
</protein>
<dbReference type="EnsemblPlants" id="KRH00159">
    <property type="protein sequence ID" value="KRH00159"/>
    <property type="gene ID" value="GLYMA_18G196700"/>
</dbReference>
<accession>A0A0R0FD57</accession>
<keyword evidence="3" id="KW-1185">Reference proteome</keyword>
<evidence type="ECO:0000313" key="1">
    <source>
        <dbReference type="EMBL" id="KRH00159.1"/>
    </source>
</evidence>
<dbReference type="InParanoid" id="A0A0R0FD57"/>
<gene>
    <name evidence="1" type="ORF">GLYMA_18G196700</name>
</gene>
<proteinExistence type="predicted"/>
<reference evidence="2" key="2">
    <citation type="submission" date="2018-02" db="UniProtKB">
        <authorList>
            <consortium name="EnsemblPlants"/>
        </authorList>
    </citation>
    <scope>IDENTIFICATION</scope>
    <source>
        <strain evidence="2">Williams 82</strain>
    </source>
</reference>
<dbReference type="Proteomes" id="UP000008827">
    <property type="component" value="Chromosome 18"/>
</dbReference>
<dbReference type="AlphaFoldDB" id="A0A0R0FD57"/>
<organism evidence="1">
    <name type="scientific">Glycine max</name>
    <name type="common">Soybean</name>
    <name type="synonym">Glycine hispida</name>
    <dbReference type="NCBI Taxonomy" id="3847"/>
    <lineage>
        <taxon>Eukaryota</taxon>
        <taxon>Viridiplantae</taxon>
        <taxon>Streptophyta</taxon>
        <taxon>Embryophyta</taxon>
        <taxon>Tracheophyta</taxon>
        <taxon>Spermatophyta</taxon>
        <taxon>Magnoliopsida</taxon>
        <taxon>eudicotyledons</taxon>
        <taxon>Gunneridae</taxon>
        <taxon>Pentapetalae</taxon>
        <taxon>rosids</taxon>
        <taxon>fabids</taxon>
        <taxon>Fabales</taxon>
        <taxon>Fabaceae</taxon>
        <taxon>Papilionoideae</taxon>
        <taxon>50 kb inversion clade</taxon>
        <taxon>NPAAA clade</taxon>
        <taxon>indigoferoid/millettioid clade</taxon>
        <taxon>Phaseoleae</taxon>
        <taxon>Glycine</taxon>
        <taxon>Glycine subgen. Soja</taxon>
    </lineage>
</organism>
<dbReference type="EMBL" id="CM000851">
    <property type="protein sequence ID" value="KRH00159.1"/>
    <property type="molecule type" value="Genomic_DNA"/>
</dbReference>
<name>A0A0R0FD57_SOYBN</name>
<reference evidence="1 2" key="1">
    <citation type="journal article" date="2010" name="Nature">
        <title>Genome sequence of the palaeopolyploid soybean.</title>
        <authorList>
            <person name="Schmutz J."/>
            <person name="Cannon S.B."/>
            <person name="Schlueter J."/>
            <person name="Ma J."/>
            <person name="Mitros T."/>
            <person name="Nelson W."/>
            <person name="Hyten D.L."/>
            <person name="Song Q."/>
            <person name="Thelen J.J."/>
            <person name="Cheng J."/>
            <person name="Xu D."/>
            <person name="Hellsten U."/>
            <person name="May G.D."/>
            <person name="Yu Y."/>
            <person name="Sakurai T."/>
            <person name="Umezawa T."/>
            <person name="Bhattacharyya M.K."/>
            <person name="Sandhu D."/>
            <person name="Valliyodan B."/>
            <person name="Lindquist E."/>
            <person name="Peto M."/>
            <person name="Grant D."/>
            <person name="Shu S."/>
            <person name="Goodstein D."/>
            <person name="Barry K."/>
            <person name="Futrell-Griggs M."/>
            <person name="Abernathy B."/>
            <person name="Du J."/>
            <person name="Tian Z."/>
            <person name="Zhu L."/>
            <person name="Gill N."/>
            <person name="Joshi T."/>
            <person name="Libault M."/>
            <person name="Sethuraman A."/>
            <person name="Zhang X.-C."/>
            <person name="Shinozaki K."/>
            <person name="Nguyen H.T."/>
            <person name="Wing R.A."/>
            <person name="Cregan P."/>
            <person name="Specht J."/>
            <person name="Grimwood J."/>
            <person name="Rokhsar D."/>
            <person name="Stacey G."/>
            <person name="Shoemaker R.C."/>
            <person name="Jackson S.A."/>
        </authorList>
    </citation>
    <scope>NUCLEOTIDE SEQUENCE</scope>
    <source>
        <strain evidence="2">cv. Williams 82</strain>
        <tissue evidence="1">Callus</tissue>
    </source>
</reference>
<dbReference type="Gramene" id="KRH00159">
    <property type="protein sequence ID" value="KRH00159"/>
    <property type="gene ID" value="GLYMA_18G196700"/>
</dbReference>
<sequence length="100" mass="10836">MISLEAFYNALKQNLWAIGASSHIISLMTFKSSTNSLSCPILQVEFCKAGTSIANLECAILPPSSNKKAIPLDATIKTICPFEHNVEDSVIRIKVLSVTP</sequence>
<evidence type="ECO:0000313" key="3">
    <source>
        <dbReference type="Proteomes" id="UP000008827"/>
    </source>
</evidence>
<reference evidence="1" key="3">
    <citation type="submission" date="2018-07" db="EMBL/GenBank/DDBJ databases">
        <title>WGS assembly of Glycine max.</title>
        <authorList>
            <person name="Schmutz J."/>
            <person name="Cannon S."/>
            <person name="Schlueter J."/>
            <person name="Ma J."/>
            <person name="Mitros T."/>
            <person name="Nelson W."/>
            <person name="Hyten D."/>
            <person name="Song Q."/>
            <person name="Thelen J."/>
            <person name="Cheng J."/>
            <person name="Xu D."/>
            <person name="Hellsten U."/>
            <person name="May G."/>
            <person name="Yu Y."/>
            <person name="Sakurai T."/>
            <person name="Umezawa T."/>
            <person name="Bhattacharyya M."/>
            <person name="Sandhu D."/>
            <person name="Valliyodan B."/>
            <person name="Lindquist E."/>
            <person name="Peto M."/>
            <person name="Grant D."/>
            <person name="Shu S."/>
            <person name="Goodstein D."/>
            <person name="Barry K."/>
            <person name="Futrell-Griggs M."/>
            <person name="Abernathy B."/>
            <person name="Du J."/>
            <person name="Tian Z."/>
            <person name="Zhu L."/>
            <person name="Gill N."/>
            <person name="Joshi T."/>
            <person name="Libault M."/>
            <person name="Sethuraman A."/>
            <person name="Zhang X."/>
            <person name="Shinozaki K."/>
            <person name="Nguyen H."/>
            <person name="Wing R."/>
            <person name="Cregan P."/>
            <person name="Specht J."/>
            <person name="Grimwood J."/>
            <person name="Rokhsar D."/>
            <person name="Stacey G."/>
            <person name="Shoemaker R."/>
            <person name="Jackson S."/>
        </authorList>
    </citation>
    <scope>NUCLEOTIDE SEQUENCE</scope>
    <source>
        <tissue evidence="1">Callus</tissue>
    </source>
</reference>